<evidence type="ECO:0000256" key="1">
    <source>
        <dbReference type="SAM" id="MobiDB-lite"/>
    </source>
</evidence>
<dbReference type="EMBL" id="JANPWB010000002">
    <property type="protein sequence ID" value="KAJ1208745.1"/>
    <property type="molecule type" value="Genomic_DNA"/>
</dbReference>
<evidence type="ECO:0000313" key="2">
    <source>
        <dbReference type="EMBL" id="KAJ1208745.1"/>
    </source>
</evidence>
<dbReference type="AlphaFoldDB" id="A0AAV7W439"/>
<feature type="region of interest" description="Disordered" evidence="1">
    <location>
        <begin position="1"/>
        <end position="80"/>
    </location>
</feature>
<organism evidence="2 3">
    <name type="scientific">Pleurodeles waltl</name>
    <name type="common">Iberian ribbed newt</name>
    <dbReference type="NCBI Taxonomy" id="8319"/>
    <lineage>
        <taxon>Eukaryota</taxon>
        <taxon>Metazoa</taxon>
        <taxon>Chordata</taxon>
        <taxon>Craniata</taxon>
        <taxon>Vertebrata</taxon>
        <taxon>Euteleostomi</taxon>
        <taxon>Amphibia</taxon>
        <taxon>Batrachia</taxon>
        <taxon>Caudata</taxon>
        <taxon>Salamandroidea</taxon>
        <taxon>Salamandridae</taxon>
        <taxon>Pleurodelinae</taxon>
        <taxon>Pleurodeles</taxon>
    </lineage>
</organism>
<gene>
    <name evidence="2" type="ORF">NDU88_004128</name>
</gene>
<feature type="compositionally biased region" description="Acidic residues" evidence="1">
    <location>
        <begin position="64"/>
        <end position="78"/>
    </location>
</feature>
<comment type="caution">
    <text evidence="2">The sequence shown here is derived from an EMBL/GenBank/DDBJ whole genome shotgun (WGS) entry which is preliminary data.</text>
</comment>
<feature type="compositionally biased region" description="Polar residues" evidence="1">
    <location>
        <begin position="15"/>
        <end position="28"/>
    </location>
</feature>
<evidence type="ECO:0000313" key="3">
    <source>
        <dbReference type="Proteomes" id="UP001066276"/>
    </source>
</evidence>
<name>A0AAV7W439_PLEWA</name>
<sequence length="134" mass="14312">MEVAGRGCDGPLPSSPSGNATGADSAASNPEKDRAFPNPVALPGRRRQKREVHGTKRVEKAEEPADGDDNAEETETEEETLRLEQAVKEYSLGCWESADQTCLESPEETAAREAFCDSPSHASGEALPSQVRGN</sequence>
<proteinExistence type="predicted"/>
<reference evidence="2" key="1">
    <citation type="journal article" date="2022" name="bioRxiv">
        <title>Sequencing and chromosome-scale assembly of the giantPleurodeles waltlgenome.</title>
        <authorList>
            <person name="Brown T."/>
            <person name="Elewa A."/>
            <person name="Iarovenko S."/>
            <person name="Subramanian E."/>
            <person name="Araus A.J."/>
            <person name="Petzold A."/>
            <person name="Susuki M."/>
            <person name="Suzuki K.-i.T."/>
            <person name="Hayashi T."/>
            <person name="Toyoda A."/>
            <person name="Oliveira C."/>
            <person name="Osipova E."/>
            <person name="Leigh N.D."/>
            <person name="Simon A."/>
            <person name="Yun M.H."/>
        </authorList>
    </citation>
    <scope>NUCLEOTIDE SEQUENCE</scope>
    <source>
        <strain evidence="2">20211129_DDA</strain>
        <tissue evidence="2">Liver</tissue>
    </source>
</reference>
<feature type="compositionally biased region" description="Basic and acidic residues" evidence="1">
    <location>
        <begin position="51"/>
        <end position="63"/>
    </location>
</feature>
<keyword evidence="3" id="KW-1185">Reference proteome</keyword>
<feature type="region of interest" description="Disordered" evidence="1">
    <location>
        <begin position="104"/>
        <end position="134"/>
    </location>
</feature>
<protein>
    <submittedName>
        <fullName evidence="2">Uncharacterized protein</fullName>
    </submittedName>
</protein>
<accession>A0AAV7W439</accession>
<dbReference type="Proteomes" id="UP001066276">
    <property type="component" value="Chromosome 1_2"/>
</dbReference>